<dbReference type="InterPro" id="IPR018640">
    <property type="entry name" value="DUF2063"/>
</dbReference>
<sequence>MNWHDWQSALLEAIADPAQQEPPAGLQLRAAGLAVYRNNYRVGLIDALSHSHPVCLQLVGEEFFTALAREYVKGHASHSGNLHLYGDAFADFIAGFAHCRDLPYLADVARLEWAVHRSYYAADIQPLDSGALAAIAPEQWDQLCFTPLPDVALCAAATPAASIWLAHRDGGSLEGILQRPAENALVLRRHGEVQVLALDPARHAFYAALFKRQPLGNAIGPALQLDEGFDLQAALLGLFQPPLLSAIHLQGSST</sequence>
<gene>
    <name evidence="2" type="ORF">BI347_06135</name>
</gene>
<feature type="domain" description="Putative DNA-binding" evidence="1">
    <location>
        <begin position="6"/>
        <end position="93"/>
    </location>
</feature>
<organism evidence="2 3">
    <name type="scientific">Chromobacterium sphagni</name>
    <dbReference type="NCBI Taxonomy" id="1903179"/>
    <lineage>
        <taxon>Bacteria</taxon>
        <taxon>Pseudomonadati</taxon>
        <taxon>Pseudomonadota</taxon>
        <taxon>Betaproteobacteria</taxon>
        <taxon>Neisseriales</taxon>
        <taxon>Chromobacteriaceae</taxon>
        <taxon>Chromobacterium</taxon>
    </lineage>
</organism>
<dbReference type="AlphaFoldDB" id="A0A1S1X142"/>
<dbReference type="EMBL" id="MKCS01000001">
    <property type="protein sequence ID" value="OHX13125.1"/>
    <property type="molecule type" value="Genomic_DNA"/>
</dbReference>
<proteinExistence type="predicted"/>
<evidence type="ECO:0000313" key="2">
    <source>
        <dbReference type="EMBL" id="OHX13125.1"/>
    </source>
</evidence>
<dbReference type="STRING" id="1903179.BI347_06135"/>
<accession>A0A1S1X142</accession>
<dbReference type="InterPro" id="IPR044922">
    <property type="entry name" value="DUF2063_N_sf"/>
</dbReference>
<protein>
    <recommendedName>
        <fullName evidence="1">Putative DNA-binding domain-containing protein</fullName>
    </recommendedName>
</protein>
<name>A0A1S1X142_9NEIS</name>
<dbReference type="Pfam" id="PF09836">
    <property type="entry name" value="DUF2063"/>
    <property type="match status" value="1"/>
</dbReference>
<dbReference type="OrthoDB" id="4146344at2"/>
<evidence type="ECO:0000259" key="1">
    <source>
        <dbReference type="Pfam" id="PF09836"/>
    </source>
</evidence>
<dbReference type="Proteomes" id="UP000180088">
    <property type="component" value="Unassembled WGS sequence"/>
</dbReference>
<evidence type="ECO:0000313" key="3">
    <source>
        <dbReference type="Proteomes" id="UP000180088"/>
    </source>
</evidence>
<reference evidence="2 3" key="1">
    <citation type="submission" date="2016-09" db="EMBL/GenBank/DDBJ databases">
        <title>Chromobacterium muskegensis sp. nov., an insecticidal bacterium isolated from Sphagnum bogs.</title>
        <authorList>
            <person name="Sparks M.E."/>
            <person name="Blackburn M.B."/>
            <person name="Gundersen-Rindal D.E."/>
            <person name="Mitchell A."/>
            <person name="Farrar R."/>
            <person name="Kuhar D."/>
        </authorList>
    </citation>
    <scope>NUCLEOTIDE SEQUENCE [LARGE SCALE GENOMIC DNA]</scope>
    <source>
        <strain evidence="2 3">37-2</strain>
    </source>
</reference>
<comment type="caution">
    <text evidence="2">The sequence shown here is derived from an EMBL/GenBank/DDBJ whole genome shotgun (WGS) entry which is preliminary data.</text>
</comment>
<dbReference type="Gene3D" id="1.10.150.690">
    <property type="entry name" value="DUF2063"/>
    <property type="match status" value="1"/>
</dbReference>
<dbReference type="RefSeq" id="WP_071115510.1">
    <property type="nucleotide sequence ID" value="NZ_MKCS01000001.1"/>
</dbReference>